<dbReference type="NCBIfam" id="TIGR01068">
    <property type="entry name" value="thioredoxin"/>
    <property type="match status" value="1"/>
</dbReference>
<evidence type="ECO:0000256" key="7">
    <source>
        <dbReference type="PIRNR" id="PIRNR000077"/>
    </source>
</evidence>
<evidence type="ECO:0000256" key="5">
    <source>
        <dbReference type="ARBA" id="ARBA00023284"/>
    </source>
</evidence>
<dbReference type="InterPro" id="IPR017937">
    <property type="entry name" value="Thioredoxin_CS"/>
</dbReference>
<feature type="active site" description="Nucleophile" evidence="8">
    <location>
        <position position="35"/>
    </location>
</feature>
<dbReference type="RefSeq" id="WP_165109063.1">
    <property type="nucleotide sequence ID" value="NZ_JAAKYA010000092.1"/>
</dbReference>
<feature type="site" description="Deprotonates C-terminal active site Cys" evidence="8">
    <location>
        <position position="26"/>
    </location>
</feature>
<dbReference type="AlphaFoldDB" id="A0A6M1S5B5"/>
<evidence type="ECO:0000256" key="8">
    <source>
        <dbReference type="PIRSR" id="PIRSR000077-1"/>
    </source>
</evidence>
<dbReference type="PRINTS" id="PR00421">
    <property type="entry name" value="THIOREDOXIN"/>
</dbReference>
<evidence type="ECO:0000256" key="2">
    <source>
        <dbReference type="ARBA" id="ARBA00022448"/>
    </source>
</evidence>
<evidence type="ECO:0000313" key="12">
    <source>
        <dbReference type="Proteomes" id="UP000477311"/>
    </source>
</evidence>
<dbReference type="Gene3D" id="3.40.30.10">
    <property type="entry name" value="Glutaredoxin"/>
    <property type="match status" value="1"/>
</dbReference>
<dbReference type="PROSITE" id="PS00194">
    <property type="entry name" value="THIOREDOXIN_1"/>
    <property type="match status" value="1"/>
</dbReference>
<dbReference type="InterPro" id="IPR013766">
    <property type="entry name" value="Thioredoxin_domain"/>
</dbReference>
<sequence length="114" mass="12849">MNVVREINELEFETVVLKAERPVLVDFYAPWCGPCRMLAPVLERMAAEWSDRVDFVKINVDEAPELAMRYGITGVPTLMLFSRGRAVDRVVGLVPPRALEQRLAQACLEHAAHS</sequence>
<proteinExistence type="inferred from homology"/>
<dbReference type="CDD" id="cd02947">
    <property type="entry name" value="TRX_family"/>
    <property type="match status" value="1"/>
</dbReference>
<dbReference type="GO" id="GO:0015035">
    <property type="term" value="F:protein-disulfide reductase activity"/>
    <property type="evidence" value="ECO:0007669"/>
    <property type="project" value="UniProtKB-UniRule"/>
</dbReference>
<feature type="active site" description="Nucleophile" evidence="8">
    <location>
        <position position="32"/>
    </location>
</feature>
<keyword evidence="4 9" id="KW-1015">Disulfide bond</keyword>
<keyword evidence="2" id="KW-0813">Transport</keyword>
<comment type="caution">
    <text evidence="11">The sequence shown here is derived from an EMBL/GenBank/DDBJ whole genome shotgun (WGS) entry which is preliminary data.</text>
</comment>
<evidence type="ECO:0000313" key="11">
    <source>
        <dbReference type="EMBL" id="NGO40450.1"/>
    </source>
</evidence>
<evidence type="ECO:0000256" key="1">
    <source>
        <dbReference type="ARBA" id="ARBA00008987"/>
    </source>
</evidence>
<organism evidence="11 12">
    <name type="scientific">Limisphaera ngatamarikiensis</name>
    <dbReference type="NCBI Taxonomy" id="1324935"/>
    <lineage>
        <taxon>Bacteria</taxon>
        <taxon>Pseudomonadati</taxon>
        <taxon>Verrucomicrobiota</taxon>
        <taxon>Verrucomicrobiia</taxon>
        <taxon>Limisphaerales</taxon>
        <taxon>Limisphaeraceae</taxon>
        <taxon>Limisphaera</taxon>
    </lineage>
</organism>
<evidence type="ECO:0000256" key="6">
    <source>
        <dbReference type="NCBIfam" id="TIGR01068"/>
    </source>
</evidence>
<dbReference type="PANTHER" id="PTHR45663:SF11">
    <property type="entry name" value="GEO12009P1"/>
    <property type="match status" value="1"/>
</dbReference>
<evidence type="ECO:0000256" key="9">
    <source>
        <dbReference type="PIRSR" id="PIRSR000077-4"/>
    </source>
</evidence>
<name>A0A6M1S5B5_9BACT</name>
<feature type="site" description="Contributes to redox potential value" evidence="8">
    <location>
        <position position="33"/>
    </location>
</feature>
<keyword evidence="12" id="KW-1185">Reference proteome</keyword>
<dbReference type="FunFam" id="3.40.30.10:FF:000001">
    <property type="entry name" value="Thioredoxin"/>
    <property type="match status" value="1"/>
</dbReference>
<evidence type="ECO:0000256" key="3">
    <source>
        <dbReference type="ARBA" id="ARBA00022982"/>
    </source>
</evidence>
<feature type="domain" description="Thioredoxin" evidence="10">
    <location>
        <begin position="1"/>
        <end position="108"/>
    </location>
</feature>
<evidence type="ECO:0000256" key="4">
    <source>
        <dbReference type="ARBA" id="ARBA00023157"/>
    </source>
</evidence>
<dbReference type="PIRSF" id="PIRSF000077">
    <property type="entry name" value="Thioredoxin"/>
    <property type="match status" value="1"/>
</dbReference>
<dbReference type="SUPFAM" id="SSF52833">
    <property type="entry name" value="Thioredoxin-like"/>
    <property type="match status" value="1"/>
</dbReference>
<dbReference type="PROSITE" id="PS51352">
    <property type="entry name" value="THIOREDOXIN_2"/>
    <property type="match status" value="1"/>
</dbReference>
<dbReference type="GO" id="GO:0045454">
    <property type="term" value="P:cell redox homeostasis"/>
    <property type="evidence" value="ECO:0007669"/>
    <property type="project" value="TreeGrafter"/>
</dbReference>
<evidence type="ECO:0000259" key="10">
    <source>
        <dbReference type="PROSITE" id="PS51352"/>
    </source>
</evidence>
<keyword evidence="5 9" id="KW-0676">Redox-active center</keyword>
<gene>
    <name evidence="11" type="primary">trxA</name>
    <name evidence="11" type="ORF">G4L39_13765</name>
</gene>
<feature type="site" description="Contributes to redox potential value" evidence="8">
    <location>
        <position position="34"/>
    </location>
</feature>
<dbReference type="EMBL" id="JAAKYA010000092">
    <property type="protein sequence ID" value="NGO40450.1"/>
    <property type="molecule type" value="Genomic_DNA"/>
</dbReference>
<dbReference type="InterPro" id="IPR036249">
    <property type="entry name" value="Thioredoxin-like_sf"/>
</dbReference>
<dbReference type="GO" id="GO:0005829">
    <property type="term" value="C:cytosol"/>
    <property type="evidence" value="ECO:0007669"/>
    <property type="project" value="TreeGrafter"/>
</dbReference>
<dbReference type="PANTHER" id="PTHR45663">
    <property type="entry name" value="GEO12009P1"/>
    <property type="match status" value="1"/>
</dbReference>
<dbReference type="Pfam" id="PF00085">
    <property type="entry name" value="Thioredoxin"/>
    <property type="match status" value="1"/>
</dbReference>
<feature type="disulfide bond" description="Redox-active" evidence="9">
    <location>
        <begin position="32"/>
        <end position="35"/>
    </location>
</feature>
<protein>
    <recommendedName>
        <fullName evidence="6 7">Thioredoxin</fullName>
    </recommendedName>
</protein>
<dbReference type="InterPro" id="IPR005746">
    <property type="entry name" value="Thioredoxin"/>
</dbReference>
<keyword evidence="3" id="KW-0249">Electron transport</keyword>
<accession>A0A6M1S5B5</accession>
<comment type="similarity">
    <text evidence="1 7">Belongs to the thioredoxin family.</text>
</comment>
<dbReference type="Proteomes" id="UP000477311">
    <property type="component" value="Unassembled WGS sequence"/>
</dbReference>
<reference evidence="11 12" key="1">
    <citation type="submission" date="2020-02" db="EMBL/GenBank/DDBJ databases">
        <title>Draft genome sequence of Limisphaera ngatamarikiensis NGM72.4T, a thermophilic Verrucomicrobia grouped in subdivision 3.</title>
        <authorList>
            <person name="Carere C.R."/>
            <person name="Steen J."/>
            <person name="Hugenholtz P."/>
            <person name="Stott M.B."/>
        </authorList>
    </citation>
    <scope>NUCLEOTIDE SEQUENCE [LARGE SCALE GENOMIC DNA]</scope>
    <source>
        <strain evidence="11 12">NGM72.4</strain>
    </source>
</reference>